<protein>
    <submittedName>
        <fullName evidence="1">Uncharacterized protein</fullName>
    </submittedName>
</protein>
<organism evidence="1 2">
    <name type="scientific">Dendrobium thyrsiflorum</name>
    <name type="common">Pinecone-like raceme dendrobium</name>
    <name type="synonym">Orchid</name>
    <dbReference type="NCBI Taxonomy" id="117978"/>
    <lineage>
        <taxon>Eukaryota</taxon>
        <taxon>Viridiplantae</taxon>
        <taxon>Streptophyta</taxon>
        <taxon>Embryophyta</taxon>
        <taxon>Tracheophyta</taxon>
        <taxon>Spermatophyta</taxon>
        <taxon>Magnoliopsida</taxon>
        <taxon>Liliopsida</taxon>
        <taxon>Asparagales</taxon>
        <taxon>Orchidaceae</taxon>
        <taxon>Epidendroideae</taxon>
        <taxon>Malaxideae</taxon>
        <taxon>Dendrobiinae</taxon>
        <taxon>Dendrobium</taxon>
    </lineage>
</organism>
<reference evidence="1 2" key="1">
    <citation type="journal article" date="2024" name="Plant Biotechnol. J.">
        <title>Dendrobium thyrsiflorum genome and its molecular insights into genes involved in important horticultural traits.</title>
        <authorList>
            <person name="Chen B."/>
            <person name="Wang J.Y."/>
            <person name="Zheng P.J."/>
            <person name="Li K.L."/>
            <person name="Liang Y.M."/>
            <person name="Chen X.F."/>
            <person name="Zhang C."/>
            <person name="Zhao X."/>
            <person name="He X."/>
            <person name="Zhang G.Q."/>
            <person name="Liu Z.J."/>
            <person name="Xu Q."/>
        </authorList>
    </citation>
    <scope>NUCLEOTIDE SEQUENCE [LARGE SCALE GENOMIC DNA]</scope>
    <source>
        <strain evidence="1">GZMU011</strain>
    </source>
</reference>
<sequence>MKRITTGCTDILNSPFFDIRWGYDQSAEEYVDRILYRLSLSIEEHIRLGRWQIIGRPTSSPPSATSPANKILRATCLMVASLGLLITLLR</sequence>
<dbReference type="Proteomes" id="UP001552299">
    <property type="component" value="Unassembled WGS sequence"/>
</dbReference>
<accession>A0ABD0UHE5</accession>
<keyword evidence="2" id="KW-1185">Reference proteome</keyword>
<dbReference type="EMBL" id="JANQDX010000016">
    <property type="protein sequence ID" value="KAL0909598.1"/>
    <property type="molecule type" value="Genomic_DNA"/>
</dbReference>
<proteinExistence type="predicted"/>
<evidence type="ECO:0000313" key="2">
    <source>
        <dbReference type="Proteomes" id="UP001552299"/>
    </source>
</evidence>
<gene>
    <name evidence="1" type="ORF">M5K25_020482</name>
</gene>
<comment type="caution">
    <text evidence="1">The sequence shown here is derived from an EMBL/GenBank/DDBJ whole genome shotgun (WGS) entry which is preliminary data.</text>
</comment>
<dbReference type="AlphaFoldDB" id="A0ABD0UHE5"/>
<evidence type="ECO:0000313" key="1">
    <source>
        <dbReference type="EMBL" id="KAL0909598.1"/>
    </source>
</evidence>
<name>A0ABD0UHE5_DENTH</name>